<feature type="non-terminal residue" evidence="1">
    <location>
        <position position="1"/>
    </location>
</feature>
<dbReference type="Proteomes" id="UP000789396">
    <property type="component" value="Unassembled WGS sequence"/>
</dbReference>
<comment type="caution">
    <text evidence="1">The sequence shown here is derived from an EMBL/GenBank/DDBJ whole genome shotgun (WGS) entry which is preliminary data.</text>
</comment>
<dbReference type="AlphaFoldDB" id="A0A9N9N5B7"/>
<evidence type="ECO:0000313" key="2">
    <source>
        <dbReference type="Proteomes" id="UP000789396"/>
    </source>
</evidence>
<dbReference type="OrthoDB" id="2442949at2759"/>
<keyword evidence="2" id="KW-1185">Reference proteome</keyword>
<evidence type="ECO:0000313" key="1">
    <source>
        <dbReference type="EMBL" id="CAG8702383.1"/>
    </source>
</evidence>
<reference evidence="1" key="1">
    <citation type="submission" date="2021-06" db="EMBL/GenBank/DDBJ databases">
        <authorList>
            <person name="Kallberg Y."/>
            <person name="Tangrot J."/>
            <person name="Rosling A."/>
        </authorList>
    </citation>
    <scope>NUCLEOTIDE SEQUENCE</scope>
    <source>
        <strain evidence="1">IN212</strain>
    </source>
</reference>
<dbReference type="EMBL" id="CAJVPZ010020731">
    <property type="protein sequence ID" value="CAG8702383.1"/>
    <property type="molecule type" value="Genomic_DNA"/>
</dbReference>
<protein>
    <submittedName>
        <fullName evidence="1">11865_t:CDS:1</fullName>
    </submittedName>
</protein>
<sequence>YYPLLEVKEKNAFANLSKDICISIDNLNSYTYKLITTNASPQDDNQVHKQESVIINSNKFLLNSVNNN</sequence>
<organism evidence="1 2">
    <name type="scientific">Racocetra fulgida</name>
    <dbReference type="NCBI Taxonomy" id="60492"/>
    <lineage>
        <taxon>Eukaryota</taxon>
        <taxon>Fungi</taxon>
        <taxon>Fungi incertae sedis</taxon>
        <taxon>Mucoromycota</taxon>
        <taxon>Glomeromycotina</taxon>
        <taxon>Glomeromycetes</taxon>
        <taxon>Diversisporales</taxon>
        <taxon>Gigasporaceae</taxon>
        <taxon>Racocetra</taxon>
    </lineage>
</organism>
<name>A0A9N9N5B7_9GLOM</name>
<gene>
    <name evidence="1" type="ORF">RFULGI_LOCUS10463</name>
</gene>
<accession>A0A9N9N5B7</accession>
<proteinExistence type="predicted"/>